<dbReference type="SUPFAM" id="SSF50044">
    <property type="entry name" value="SH3-domain"/>
    <property type="match status" value="1"/>
</dbReference>
<dbReference type="VEuPathDB" id="FungiDB:FOZG_11606"/>
<dbReference type="VEuPathDB" id="FungiDB:FOMG_13749"/>
<dbReference type="PANTHER" id="PTHR47775">
    <property type="entry name" value="BUD SITE SELECTION PROTEIN 14"/>
    <property type="match status" value="1"/>
</dbReference>
<feature type="region of interest" description="Disordered" evidence="3">
    <location>
        <begin position="219"/>
        <end position="242"/>
    </location>
</feature>
<dbReference type="EMBL" id="MRCY01000002">
    <property type="protein sequence ID" value="RKL24552.1"/>
    <property type="molecule type" value="Genomic_DNA"/>
</dbReference>
<feature type="compositionally biased region" description="Basic and acidic residues" evidence="3">
    <location>
        <begin position="561"/>
        <end position="571"/>
    </location>
</feature>
<feature type="compositionally biased region" description="Basic and acidic residues" evidence="3">
    <location>
        <begin position="44"/>
        <end position="59"/>
    </location>
</feature>
<dbReference type="InterPro" id="IPR036028">
    <property type="entry name" value="SH3-like_dom_sf"/>
</dbReference>
<dbReference type="InterPro" id="IPR001452">
    <property type="entry name" value="SH3_domain"/>
</dbReference>
<dbReference type="InterPro" id="IPR053039">
    <property type="entry name" value="Polarity_Bud-Selection_Reg"/>
</dbReference>
<evidence type="ECO:0000259" key="4">
    <source>
        <dbReference type="PROSITE" id="PS50002"/>
    </source>
</evidence>
<gene>
    <name evidence="5" type="ORF">BFJ68_g554</name>
</gene>
<feature type="region of interest" description="Disordered" evidence="3">
    <location>
        <begin position="467"/>
        <end position="712"/>
    </location>
</feature>
<feature type="compositionally biased region" description="Acidic residues" evidence="3">
    <location>
        <begin position="798"/>
        <end position="810"/>
    </location>
</feature>
<dbReference type="AlphaFoldDB" id="A0A420S5L3"/>
<proteinExistence type="predicted"/>
<comment type="caution">
    <text evidence="5">The sequence shown here is derived from an EMBL/GenBank/DDBJ whole genome shotgun (WGS) entry which is preliminary data.</text>
</comment>
<feature type="compositionally biased region" description="Acidic residues" evidence="3">
    <location>
        <begin position="120"/>
        <end position="134"/>
    </location>
</feature>
<evidence type="ECO:0000256" key="3">
    <source>
        <dbReference type="SAM" id="MobiDB-lite"/>
    </source>
</evidence>
<evidence type="ECO:0000313" key="5">
    <source>
        <dbReference type="EMBL" id="RKL24552.1"/>
    </source>
</evidence>
<name>A0A420S5L3_FUSOX</name>
<dbReference type="Proteomes" id="UP000285860">
    <property type="component" value="Unassembled WGS sequence"/>
</dbReference>
<dbReference type="FunFam" id="2.30.30.40:FF:000035">
    <property type="entry name" value="SH3 domain containing protein"/>
    <property type="match status" value="1"/>
</dbReference>
<dbReference type="VEuPathDB" id="FungiDB:FOC1_g10010483"/>
<dbReference type="GO" id="GO:0051286">
    <property type="term" value="C:cell tip"/>
    <property type="evidence" value="ECO:0007669"/>
    <property type="project" value="TreeGrafter"/>
</dbReference>
<feature type="compositionally biased region" description="Polar residues" evidence="3">
    <location>
        <begin position="549"/>
        <end position="560"/>
    </location>
</feature>
<dbReference type="GO" id="GO:0030950">
    <property type="term" value="P:establishment or maintenance of actin cytoskeleton polarity"/>
    <property type="evidence" value="ECO:0007669"/>
    <property type="project" value="TreeGrafter"/>
</dbReference>
<organism evidence="5 6">
    <name type="scientific">Fusarium oxysporum</name>
    <name type="common">Fusarium vascular wilt</name>
    <dbReference type="NCBI Taxonomy" id="5507"/>
    <lineage>
        <taxon>Eukaryota</taxon>
        <taxon>Fungi</taxon>
        <taxon>Dikarya</taxon>
        <taxon>Ascomycota</taxon>
        <taxon>Pezizomycotina</taxon>
        <taxon>Sordariomycetes</taxon>
        <taxon>Hypocreomycetidae</taxon>
        <taxon>Hypocreales</taxon>
        <taxon>Nectriaceae</taxon>
        <taxon>Fusarium</taxon>
        <taxon>Fusarium oxysporum species complex</taxon>
    </lineage>
</organism>
<feature type="compositionally biased region" description="Polar residues" evidence="3">
    <location>
        <begin position="884"/>
        <end position="896"/>
    </location>
</feature>
<feature type="compositionally biased region" description="Basic and acidic residues" evidence="3">
    <location>
        <begin position="474"/>
        <end position="484"/>
    </location>
</feature>
<reference evidence="5 6" key="1">
    <citation type="journal article" date="2018" name="Sci. Rep.">
        <title>Characterisation of pathogen-specific regions and novel effector candidates in Fusarium oxysporum f. sp. cepae.</title>
        <authorList>
            <person name="Armitage A.D."/>
            <person name="Taylor A."/>
            <person name="Sobczyk M.K."/>
            <person name="Baxter L."/>
            <person name="Greenfield B.P."/>
            <person name="Bates H.J."/>
            <person name="Wilson F."/>
            <person name="Jackson A.C."/>
            <person name="Ott S."/>
            <person name="Harrison R.J."/>
            <person name="Clarkson J.P."/>
        </authorList>
    </citation>
    <scope>NUCLEOTIDE SEQUENCE [LARGE SCALE GENOMIC DNA]</scope>
    <source>
        <strain evidence="5 6">Fo_A28</strain>
    </source>
</reference>
<feature type="region of interest" description="Disordered" evidence="3">
    <location>
        <begin position="1"/>
        <end position="184"/>
    </location>
</feature>
<dbReference type="VEuPathDB" id="FungiDB:HZS61_016580"/>
<dbReference type="PROSITE" id="PS50002">
    <property type="entry name" value="SH3"/>
    <property type="match status" value="1"/>
</dbReference>
<feature type="compositionally biased region" description="Basic and acidic residues" evidence="3">
    <location>
        <begin position="499"/>
        <end position="525"/>
    </location>
</feature>
<feature type="compositionally biased region" description="Basic and acidic residues" evidence="3">
    <location>
        <begin position="10"/>
        <end position="27"/>
    </location>
</feature>
<dbReference type="Gene3D" id="2.30.30.40">
    <property type="entry name" value="SH3 Domains"/>
    <property type="match status" value="1"/>
</dbReference>
<keyword evidence="1 2" id="KW-0728">SH3 domain</keyword>
<feature type="compositionally biased region" description="Basic and acidic residues" evidence="3">
    <location>
        <begin position="592"/>
        <end position="614"/>
    </location>
</feature>
<feature type="region of interest" description="Disordered" evidence="3">
    <location>
        <begin position="725"/>
        <end position="921"/>
    </location>
</feature>
<dbReference type="VEuPathDB" id="FungiDB:FOIG_04148"/>
<dbReference type="PANTHER" id="PTHR47775:SF1">
    <property type="entry name" value="BUD SITE SELECTION PROTEIN 14"/>
    <property type="match status" value="1"/>
</dbReference>
<feature type="compositionally biased region" description="Basic and acidic residues" evidence="3">
    <location>
        <begin position="219"/>
        <end position="229"/>
    </location>
</feature>
<dbReference type="GO" id="GO:0015630">
    <property type="term" value="C:microtubule cytoskeleton"/>
    <property type="evidence" value="ECO:0007669"/>
    <property type="project" value="TreeGrafter"/>
</dbReference>
<feature type="compositionally biased region" description="Polar residues" evidence="3">
    <location>
        <begin position="811"/>
        <end position="820"/>
    </location>
</feature>
<sequence length="1131" mass="124722">MTRPSIVRADTIDLQDHHSPSAQDHSKSPRLGGNANSLGPHQAETIREVTHDIADEQRRSPRVSLDNRNSLDEIDSFADELVANSTSGNTRAQGARDKNSNMNQEDALAIAQNGGVSSSDEGELDGDDDLDDDMMDKISSSPSIEDGGCSPVAAPVAWPRRVSSLPSQRSSTPSISGSSGTRVCSPYPEPPNCVPSPCAIAQLPRALPTKVRNHRLHGEYNGRDEHSNDAEPEPDDSWTTSNSTAEFHETFEEVEPQFRSNTDNREQDIFYDCDPMLDLSDSDLDDDETPDFDPALTIPYEESFEDDDSALSIPDDYNFIDSGWAVECLQDIEDIDFEFVYALHTFVATVEGQANATKGDTMVLLDDSNSYWWLVRVVKDSSIGYLPAEHIETPTERLARLNKHRNVDLSATMLGDTAEKKQQTFKSPIRFGRKTVTFTSPTYHDYTEIDDYSSDEEDLDDLFAGSTTTTKQDQQQEQKKDTRDPASTISIIEDDSSEESARVEPLKPRSNKEVKMAMEPSKVDTVEEEDETRSSEEILFDNKQEGPSRSRNGTVRNTDSFFRDETVETKKITLTPNLLRDDNQPRPSQDSTTKDIKSRGSLDKMDKELMSDKEKKKHQDKSRKEKEKKPSAIRSFFSRKDRKKSVDDDDESFGKRSMDIVSEPRDSESIEEVASPDRQPQRSTSKLQKQMPRTETSPGKGGETSSTMELAAYLAESRVNDVSNVPPASMRIVNPETQETHEVPSNSQIGGDPAKVRSSSAAAQHDDTKALARALGRSASTGGEPRATKTVKPRPLMDLDELSSSDEDDVSQPTNRTTPEQPAEKKPEGGLRPQLPGAFPDSFDAAAKPNASTAAGQGQKDRLSESPVQVSPVNATRPPALEIDTSSQEGRSSSDVPSPELMPGDETPKDSSSTKSAKEPGWDDEKLRAFFDDGEHVRDLLMVVYDKTDVEPVGKDHPVVSGMFREQNAKLAEITTQLDNMLGDWLARKQRLRGSIEDIGGDRGLGEETAEEGEEEYGQTLVAEISIQGPGSSIDWVAVHKRKLVDSEWMSARKLANLGAGAAVAEAAEWRHPFYQGPETNKSTPTQPLRSTHVHVCLPHLTIFNLSSSPPSSSFGTGAFSFARLTPDSTR</sequence>
<dbReference type="VEuPathDB" id="FungiDB:FOXG_11519"/>
<dbReference type="GO" id="GO:0008104">
    <property type="term" value="P:intracellular protein localization"/>
    <property type="evidence" value="ECO:0007669"/>
    <property type="project" value="TreeGrafter"/>
</dbReference>
<dbReference type="VEuPathDB" id="FungiDB:HZS61_016579"/>
<dbReference type="VEuPathDB" id="FungiDB:FOC4_g10008043"/>
<feature type="compositionally biased region" description="Polar residues" evidence="3">
    <location>
        <begin position="681"/>
        <end position="708"/>
    </location>
</feature>
<dbReference type="SMART" id="SM00326">
    <property type="entry name" value="SH3"/>
    <property type="match status" value="1"/>
</dbReference>
<feature type="compositionally biased region" description="Basic and acidic residues" evidence="3">
    <location>
        <begin position="532"/>
        <end position="548"/>
    </location>
</feature>
<feature type="domain" description="SH3" evidence="4">
    <location>
        <begin position="335"/>
        <end position="396"/>
    </location>
</feature>
<feature type="compositionally biased region" description="Low complexity" evidence="3">
    <location>
        <begin position="159"/>
        <end position="179"/>
    </location>
</feature>
<feature type="compositionally biased region" description="Basic and acidic residues" evidence="3">
    <location>
        <begin position="652"/>
        <end position="668"/>
    </location>
</feature>
<evidence type="ECO:0000256" key="2">
    <source>
        <dbReference type="PROSITE-ProRule" id="PRU00192"/>
    </source>
</evidence>
<feature type="compositionally biased region" description="Polar residues" evidence="3">
    <location>
        <begin position="83"/>
        <end position="92"/>
    </location>
</feature>
<evidence type="ECO:0000256" key="1">
    <source>
        <dbReference type="ARBA" id="ARBA00022443"/>
    </source>
</evidence>
<protein>
    <recommendedName>
        <fullName evidence="4">SH3 domain-containing protein</fullName>
    </recommendedName>
</protein>
<accession>A0A420S5L3</accession>
<evidence type="ECO:0000313" key="6">
    <source>
        <dbReference type="Proteomes" id="UP000285860"/>
    </source>
</evidence>